<name>A0A286BQ68_9GAMM</name>
<feature type="transmembrane region" description="Helical" evidence="1">
    <location>
        <begin position="402"/>
        <end position="426"/>
    </location>
</feature>
<keyword evidence="1" id="KW-0472">Membrane</keyword>
<keyword evidence="3" id="KW-1185">Reference proteome</keyword>
<reference evidence="3" key="1">
    <citation type="submission" date="2017-09" db="EMBL/GenBank/DDBJ databases">
        <authorList>
            <person name="Varghese N."/>
            <person name="Submissions S."/>
        </authorList>
    </citation>
    <scope>NUCLEOTIDE SEQUENCE [LARGE SCALE GENOMIC DNA]</scope>
    <source>
        <strain evidence="3">JKS000234</strain>
    </source>
</reference>
<protein>
    <submittedName>
        <fullName evidence="2">Uncharacterized protein</fullName>
    </submittedName>
</protein>
<feature type="transmembrane region" description="Helical" evidence="1">
    <location>
        <begin position="271"/>
        <end position="291"/>
    </location>
</feature>
<proteinExistence type="predicted"/>
<keyword evidence="1" id="KW-0812">Transmembrane</keyword>
<gene>
    <name evidence="2" type="ORF">SAMN06273570_0708</name>
</gene>
<keyword evidence="1" id="KW-1133">Transmembrane helix</keyword>
<dbReference type="EMBL" id="OCMY01000001">
    <property type="protein sequence ID" value="SOD36280.1"/>
    <property type="molecule type" value="Genomic_DNA"/>
</dbReference>
<accession>A0A286BQ68</accession>
<dbReference type="InterPro" id="IPR019733">
    <property type="entry name" value="Uncharacterised_YhfT"/>
</dbReference>
<dbReference type="OrthoDB" id="92225at2"/>
<dbReference type="Proteomes" id="UP000219271">
    <property type="component" value="Unassembled WGS sequence"/>
</dbReference>
<evidence type="ECO:0000313" key="2">
    <source>
        <dbReference type="EMBL" id="SOD36280.1"/>
    </source>
</evidence>
<feature type="transmembrane region" description="Helical" evidence="1">
    <location>
        <begin position="233"/>
        <end position="251"/>
    </location>
</feature>
<organism evidence="2 3">
    <name type="scientific">Candidatus Pantoea floridensis</name>
    <dbReference type="NCBI Taxonomy" id="1938870"/>
    <lineage>
        <taxon>Bacteria</taxon>
        <taxon>Pseudomonadati</taxon>
        <taxon>Pseudomonadota</taxon>
        <taxon>Gammaproteobacteria</taxon>
        <taxon>Enterobacterales</taxon>
        <taxon>Erwiniaceae</taxon>
        <taxon>Pantoea</taxon>
    </lineage>
</organism>
<evidence type="ECO:0000313" key="3">
    <source>
        <dbReference type="Proteomes" id="UP000219271"/>
    </source>
</evidence>
<feature type="transmembrane region" description="Helical" evidence="1">
    <location>
        <begin position="374"/>
        <end position="390"/>
    </location>
</feature>
<feature type="transmembrane region" description="Helical" evidence="1">
    <location>
        <begin position="100"/>
        <end position="122"/>
    </location>
</feature>
<feature type="transmembrane region" description="Helical" evidence="1">
    <location>
        <begin position="6"/>
        <end position="30"/>
    </location>
</feature>
<evidence type="ECO:0000256" key="1">
    <source>
        <dbReference type="SAM" id="Phobius"/>
    </source>
</evidence>
<dbReference type="AlphaFoldDB" id="A0A286BQ68"/>
<dbReference type="Pfam" id="PF10797">
    <property type="entry name" value="YhfT"/>
    <property type="match status" value="1"/>
</dbReference>
<sequence length="427" mass="45341">MESINLIKILLFAMMGGYATFLANRSIAVYHDGLRPIMPEFINGNMSRKELAGISFAISIGFITGFAMPITLATGVIVIHIVLLTADIIGVSFNNTKLAVLLGTIYGALVTVALDGIIKGFAYLPVNFLDALAAVGDPIIYAFVAFPAIAVGYQFGKKAGLITIIFSFLGRVVIERINPLTVAGNEISLSPEGIAMLVGMICLLFFASRDKSRSEEIEHSMFDDNIKRIRKNIFYLMPMAALIAITAHYHWLAGEPIAAALVGKGSMTSAAIVAIVQALAFMPLIITTAMISGVYGTNGWCDWFLGLGYLAPNPLVAGILGASAMGIEVKSLSRIGRAMNRFPALKMSGDNIRTSMTQILEIALLVGGVNAGNQIWAGTGMFVVVSLYILNEISGRPVMKLAAGPIAAIIVGVLANIFAVLGLHIVA</sequence>
<feature type="transmembrane region" description="Helical" evidence="1">
    <location>
        <begin position="128"/>
        <end position="151"/>
    </location>
</feature>
<feature type="transmembrane region" description="Helical" evidence="1">
    <location>
        <begin position="303"/>
        <end position="327"/>
    </location>
</feature>